<feature type="region of interest" description="Disordered" evidence="10">
    <location>
        <begin position="29"/>
        <end position="79"/>
    </location>
</feature>
<feature type="binding site" evidence="9">
    <location>
        <position position="203"/>
    </location>
    <ligand>
        <name>Zn(2+)</name>
        <dbReference type="ChEBI" id="CHEBI:29105"/>
        <note>catalytic</note>
    </ligand>
</feature>
<keyword evidence="8" id="KW-0961">Cell wall biogenesis/degradation</keyword>
<feature type="active site" description="Proton donor/acceptor" evidence="9">
    <location>
        <position position="285"/>
    </location>
</feature>
<keyword evidence="11" id="KW-0732">Signal</keyword>
<dbReference type="GO" id="GO:0008270">
    <property type="term" value="F:zinc ion binding"/>
    <property type="evidence" value="ECO:0007669"/>
    <property type="project" value="UniProtKB-UniRule"/>
</dbReference>
<dbReference type="GO" id="GO:0160237">
    <property type="term" value="F:D-Ala-D-Ala dipeptidase activity"/>
    <property type="evidence" value="ECO:0007669"/>
    <property type="project" value="UniProtKB-EC"/>
</dbReference>
<dbReference type="Proteomes" id="UP000592181">
    <property type="component" value="Unassembled WGS sequence"/>
</dbReference>
<feature type="site" description="Transition state stabilizer" evidence="9">
    <location>
        <position position="152"/>
    </location>
</feature>
<evidence type="ECO:0000313" key="13">
    <source>
        <dbReference type="Proteomes" id="UP000592181"/>
    </source>
</evidence>
<keyword evidence="13" id="KW-1185">Reference proteome</keyword>
<evidence type="ECO:0000256" key="8">
    <source>
        <dbReference type="ARBA" id="ARBA00023316"/>
    </source>
</evidence>
<evidence type="ECO:0000256" key="11">
    <source>
        <dbReference type="SAM" id="SignalP"/>
    </source>
</evidence>
<feature type="signal peptide" evidence="11">
    <location>
        <begin position="1"/>
        <end position="29"/>
    </location>
</feature>
<feature type="binding site" evidence="9">
    <location>
        <position position="196"/>
    </location>
    <ligand>
        <name>Zn(2+)</name>
        <dbReference type="ChEBI" id="CHEBI:29105"/>
        <note>catalytic</note>
    </ligand>
</feature>
<evidence type="ECO:0000256" key="6">
    <source>
        <dbReference type="ARBA" id="ARBA00022997"/>
    </source>
</evidence>
<feature type="compositionally biased region" description="Low complexity" evidence="10">
    <location>
        <begin position="61"/>
        <end position="79"/>
    </location>
</feature>
<evidence type="ECO:0000256" key="2">
    <source>
        <dbReference type="ARBA" id="ARBA00022670"/>
    </source>
</evidence>
<feature type="compositionally biased region" description="Basic and acidic residues" evidence="10">
    <location>
        <begin position="30"/>
        <end position="46"/>
    </location>
</feature>
<feature type="chain" id="PRO_5032428499" description="D-alanyl-D-alanine dipeptidase" evidence="11">
    <location>
        <begin position="30"/>
        <end position="311"/>
    </location>
</feature>
<keyword evidence="5 9" id="KW-0862">Zinc</keyword>
<keyword evidence="6 9" id="KW-0224">Dipeptidase</keyword>
<evidence type="ECO:0000256" key="3">
    <source>
        <dbReference type="ARBA" id="ARBA00022723"/>
    </source>
</evidence>
<dbReference type="InterPro" id="IPR009045">
    <property type="entry name" value="Zn_M74/Hedgehog-like"/>
</dbReference>
<comment type="catalytic activity">
    <reaction evidence="1 9">
        <text>D-alanyl-D-alanine + H2O = 2 D-alanine</text>
        <dbReference type="Rhea" id="RHEA:20661"/>
        <dbReference type="ChEBI" id="CHEBI:15377"/>
        <dbReference type="ChEBI" id="CHEBI:57416"/>
        <dbReference type="ChEBI" id="CHEBI:57822"/>
        <dbReference type="EC" id="3.4.13.22"/>
    </reaction>
</comment>
<dbReference type="RefSeq" id="WP_179461936.1">
    <property type="nucleotide sequence ID" value="NZ_JACBZX010000001.1"/>
</dbReference>
<sequence>MPLRPVRATLAAALTVPALAVALALPAGADRTDADRTSADRTDADRTAGTSTPASPAGQDAAGTSSVPASAAPVGPSATTDAPADFVNLHEAVPTIHHDIRYWTRHNFIGRRIAGYEEPRCLLTEAAADRLARVQADVRSQGFTLKVYDCYRPQRAVNDFVSWSGTRYQMMKEEFFPRVAKSRLFSDGYIARRSGHSRGSTIDLTLVKLPAADQPAWRPSQGLQRCYWPKWTRYPDNSIDMGAGYDCFDTRSHTDSPAITADQRRKRNILRTAMESQGFSNYANEWWHYSLDDEPYPSTYFDFPVAASSVD</sequence>
<accession>A0A852X1W3</accession>
<dbReference type="GO" id="GO:0006508">
    <property type="term" value="P:proteolysis"/>
    <property type="evidence" value="ECO:0007669"/>
    <property type="project" value="UniProtKB-KW"/>
</dbReference>
<dbReference type="Pfam" id="PF01427">
    <property type="entry name" value="Peptidase_M15"/>
    <property type="match status" value="2"/>
</dbReference>
<keyword evidence="3 9" id="KW-0479">Metal-binding</keyword>
<dbReference type="GO" id="GO:0008237">
    <property type="term" value="F:metallopeptidase activity"/>
    <property type="evidence" value="ECO:0007669"/>
    <property type="project" value="UniProtKB-KW"/>
</dbReference>
<dbReference type="InterPro" id="IPR000755">
    <property type="entry name" value="A_A_dipeptidase"/>
</dbReference>
<evidence type="ECO:0000256" key="1">
    <source>
        <dbReference type="ARBA" id="ARBA00001362"/>
    </source>
</evidence>
<evidence type="ECO:0000256" key="9">
    <source>
        <dbReference type="HAMAP-Rule" id="MF_01924"/>
    </source>
</evidence>
<comment type="function">
    <text evidence="9">Catalyzes hydrolysis of the D-alanyl-D-alanine dipeptide.</text>
</comment>
<comment type="similarity">
    <text evidence="9">Belongs to the peptidase M15D family.</text>
</comment>
<evidence type="ECO:0000256" key="10">
    <source>
        <dbReference type="SAM" id="MobiDB-lite"/>
    </source>
</evidence>
<dbReference type="EMBL" id="JACBZX010000001">
    <property type="protein sequence ID" value="NYG36428.1"/>
    <property type="molecule type" value="Genomic_DNA"/>
</dbReference>
<keyword evidence="4 9" id="KW-0378">Hydrolase</keyword>
<dbReference type="HAMAP" id="MF_01924">
    <property type="entry name" value="A_A_dipeptidase"/>
    <property type="match status" value="1"/>
</dbReference>
<proteinExistence type="inferred from homology"/>
<dbReference type="GO" id="GO:0071555">
    <property type="term" value="P:cell wall organization"/>
    <property type="evidence" value="ECO:0007669"/>
    <property type="project" value="UniProtKB-KW"/>
</dbReference>
<evidence type="ECO:0000256" key="7">
    <source>
        <dbReference type="ARBA" id="ARBA00023049"/>
    </source>
</evidence>
<reference evidence="12 13" key="1">
    <citation type="submission" date="2020-07" db="EMBL/GenBank/DDBJ databases">
        <title>Sequencing the genomes of 1000 actinobacteria strains.</title>
        <authorList>
            <person name="Klenk H.-P."/>
        </authorList>
    </citation>
    <scope>NUCLEOTIDE SEQUENCE [LARGE SCALE GENOMIC DNA]</scope>
    <source>
        <strain evidence="12 13">DSM 24723</strain>
    </source>
</reference>
<gene>
    <name evidence="12" type="ORF">BJY28_000897</name>
</gene>
<keyword evidence="7 9" id="KW-0482">Metalloprotease</keyword>
<dbReference type="EC" id="3.4.13.22" evidence="9"/>
<organism evidence="12 13">
    <name type="scientific">Janibacter alkaliphilus</name>
    <dbReference type="NCBI Taxonomy" id="1069963"/>
    <lineage>
        <taxon>Bacteria</taxon>
        <taxon>Bacillati</taxon>
        <taxon>Actinomycetota</taxon>
        <taxon>Actinomycetes</taxon>
        <taxon>Micrococcales</taxon>
        <taxon>Intrasporangiaceae</taxon>
        <taxon>Janibacter</taxon>
    </lineage>
</organism>
<evidence type="ECO:0000256" key="4">
    <source>
        <dbReference type="ARBA" id="ARBA00022801"/>
    </source>
</evidence>
<dbReference type="SUPFAM" id="SSF55166">
    <property type="entry name" value="Hedgehog/DD-peptidase"/>
    <property type="match status" value="1"/>
</dbReference>
<protein>
    <recommendedName>
        <fullName evidence="9">D-alanyl-D-alanine dipeptidase</fullName>
        <shortName evidence="9">D-Ala-D-Ala dipeptidase</shortName>
        <ecNumber evidence="9">3.4.13.22</ecNumber>
    </recommendedName>
</protein>
<name>A0A852X1W3_9MICO</name>
<evidence type="ECO:0000256" key="5">
    <source>
        <dbReference type="ARBA" id="ARBA00022833"/>
    </source>
</evidence>
<keyword evidence="2 9" id="KW-0645">Protease</keyword>
<dbReference type="CDD" id="cd14817">
    <property type="entry name" value="D-Ala-D-Ala_dipeptidase_VanX"/>
    <property type="match status" value="1"/>
</dbReference>
<dbReference type="AlphaFoldDB" id="A0A852X1W3"/>
<dbReference type="PANTHER" id="PTHR43126:SF1">
    <property type="entry name" value="D-ALANYL-D-ALANINE DIPEPTIDASE"/>
    <property type="match status" value="1"/>
</dbReference>
<comment type="caution">
    <text evidence="12">The sequence shown here is derived from an EMBL/GenBank/DDBJ whole genome shotgun (WGS) entry which is preliminary data.</text>
</comment>
<dbReference type="Gene3D" id="3.30.1380.10">
    <property type="match status" value="1"/>
</dbReference>
<dbReference type="PANTHER" id="PTHR43126">
    <property type="entry name" value="D-ALANYL-D-ALANINE DIPEPTIDASE"/>
    <property type="match status" value="1"/>
</dbReference>
<evidence type="ECO:0000313" key="12">
    <source>
        <dbReference type="EMBL" id="NYG36428.1"/>
    </source>
</evidence>
<feature type="binding site" evidence="9">
    <location>
        <position position="288"/>
    </location>
    <ligand>
        <name>Zn(2+)</name>
        <dbReference type="ChEBI" id="CHEBI:29105"/>
        <note>catalytic</note>
    </ligand>
</feature>
<comment type="cofactor">
    <cofactor evidence="9">
        <name>Zn(2+)</name>
        <dbReference type="ChEBI" id="CHEBI:29105"/>
    </cofactor>
    <text evidence="9">Binds 1 zinc ion per subunit.</text>
</comment>